<feature type="domain" description="Alpha/beta hydrolase fold-3" evidence="2">
    <location>
        <begin position="3"/>
        <end position="113"/>
    </location>
</feature>
<organism evidence="3 4">
    <name type="scientific">Fodinibius roseus</name>
    <dbReference type="NCBI Taxonomy" id="1194090"/>
    <lineage>
        <taxon>Bacteria</taxon>
        <taxon>Pseudomonadati</taxon>
        <taxon>Balneolota</taxon>
        <taxon>Balneolia</taxon>
        <taxon>Balneolales</taxon>
        <taxon>Balneolaceae</taxon>
        <taxon>Fodinibius</taxon>
    </lineage>
</organism>
<dbReference type="InterPro" id="IPR013094">
    <property type="entry name" value="AB_hydrolase_3"/>
</dbReference>
<dbReference type="STRING" id="1194090.SAMN05443144_105165"/>
<dbReference type="EMBL" id="FQUS01000005">
    <property type="protein sequence ID" value="SHF09574.1"/>
    <property type="molecule type" value="Genomic_DNA"/>
</dbReference>
<dbReference type="SUPFAM" id="SSF53474">
    <property type="entry name" value="alpha/beta-Hydrolases"/>
    <property type="match status" value="1"/>
</dbReference>
<evidence type="ECO:0000313" key="3">
    <source>
        <dbReference type="EMBL" id="SHF09574.1"/>
    </source>
</evidence>
<name>A0A1M4YUT4_9BACT</name>
<evidence type="ECO:0000313" key="4">
    <source>
        <dbReference type="Proteomes" id="UP000184041"/>
    </source>
</evidence>
<dbReference type="OrthoDB" id="9815425at2"/>
<dbReference type="RefSeq" id="WP_073061043.1">
    <property type="nucleotide sequence ID" value="NZ_FQUS01000005.1"/>
</dbReference>
<evidence type="ECO:0000259" key="2">
    <source>
        <dbReference type="Pfam" id="PF07859"/>
    </source>
</evidence>
<dbReference type="Gene3D" id="3.40.50.1820">
    <property type="entry name" value="alpha/beta hydrolase"/>
    <property type="match status" value="1"/>
</dbReference>
<protein>
    <submittedName>
        <fullName evidence="3">Alpha/beta hydrolase fold</fullName>
    </submittedName>
</protein>
<gene>
    <name evidence="3" type="ORF">SAMN05443144_105165</name>
</gene>
<dbReference type="PANTHER" id="PTHR48081:SF8">
    <property type="entry name" value="ALPHA_BETA HYDROLASE FOLD-3 DOMAIN-CONTAINING PROTEIN-RELATED"/>
    <property type="match status" value="1"/>
</dbReference>
<dbReference type="InterPro" id="IPR050300">
    <property type="entry name" value="GDXG_lipolytic_enzyme"/>
</dbReference>
<dbReference type="PANTHER" id="PTHR48081">
    <property type="entry name" value="AB HYDROLASE SUPERFAMILY PROTEIN C4A8.06C"/>
    <property type="match status" value="1"/>
</dbReference>
<dbReference type="GO" id="GO:0016787">
    <property type="term" value="F:hydrolase activity"/>
    <property type="evidence" value="ECO:0007669"/>
    <property type="project" value="UniProtKB-KW"/>
</dbReference>
<dbReference type="Proteomes" id="UP000184041">
    <property type="component" value="Unassembled WGS sequence"/>
</dbReference>
<keyword evidence="1 3" id="KW-0378">Hydrolase</keyword>
<sequence>MALKEKLQMPSRVVLISPWLNLKCNTESHKRRKEMDPILTTDMLLEYANYYAGDDLDEADPSQLSFTSFPPLFILVGSNEILFGDSKLFYEKVKSLQPRTKMKEYEDQNHVWLLADIGSQASQDALTDIEKFIAKATNR</sequence>
<dbReference type="InterPro" id="IPR029058">
    <property type="entry name" value="AB_hydrolase_fold"/>
</dbReference>
<proteinExistence type="predicted"/>
<reference evidence="3 4" key="1">
    <citation type="submission" date="2016-11" db="EMBL/GenBank/DDBJ databases">
        <authorList>
            <person name="Jaros S."/>
            <person name="Januszkiewicz K."/>
            <person name="Wedrychowicz H."/>
        </authorList>
    </citation>
    <scope>NUCLEOTIDE SEQUENCE [LARGE SCALE GENOMIC DNA]</scope>
    <source>
        <strain evidence="3 4">DSM 21986</strain>
    </source>
</reference>
<evidence type="ECO:0000256" key="1">
    <source>
        <dbReference type="ARBA" id="ARBA00022801"/>
    </source>
</evidence>
<keyword evidence="4" id="KW-1185">Reference proteome</keyword>
<accession>A0A1M4YUT4</accession>
<dbReference type="Pfam" id="PF07859">
    <property type="entry name" value="Abhydrolase_3"/>
    <property type="match status" value="1"/>
</dbReference>
<dbReference type="AlphaFoldDB" id="A0A1M4YUT4"/>